<protein>
    <submittedName>
        <fullName evidence="1">Uncharacterized protein</fullName>
    </submittedName>
</protein>
<name>H2J1H7_RAHAC</name>
<sequence>MTKNVETSGMLWCFDLCFERSVILRRLCKVGRGLMRSGLADTHI</sequence>
<evidence type="ECO:0000313" key="1">
    <source>
        <dbReference type="EMBL" id="AEX54424.1"/>
    </source>
</evidence>
<dbReference type="KEGG" id="raq:Rahaq2_4699"/>
<evidence type="ECO:0000313" key="2">
    <source>
        <dbReference type="Proteomes" id="UP000009010"/>
    </source>
</evidence>
<keyword evidence="2" id="KW-1185">Reference proteome</keyword>
<organism evidence="1 2">
    <name type="scientific">Rahnella aquatilis (strain ATCC 33071 / DSM 4594 / JCM 1683 / NBRC 105701 / NCIMB 13365 / CIP 78.65)</name>
    <dbReference type="NCBI Taxonomy" id="745277"/>
    <lineage>
        <taxon>Bacteria</taxon>
        <taxon>Pseudomonadati</taxon>
        <taxon>Pseudomonadota</taxon>
        <taxon>Gammaproteobacteria</taxon>
        <taxon>Enterobacterales</taxon>
        <taxon>Yersiniaceae</taxon>
        <taxon>Rahnella</taxon>
    </lineage>
</organism>
<geneLocation type="plasmid" evidence="1 2">
    <name>pRahaq201</name>
</geneLocation>
<dbReference type="EMBL" id="CP003245">
    <property type="protein sequence ID" value="AEX54424.1"/>
    <property type="molecule type" value="Genomic_DNA"/>
</dbReference>
<proteinExistence type="predicted"/>
<reference evidence="2" key="2">
    <citation type="submission" date="2012-01" db="EMBL/GenBank/DDBJ databases">
        <title>Complete sequence of plasmid 1 of Rahnella aquatilis CIP 78.65.</title>
        <authorList>
            <person name="Lucas S."/>
            <person name="Han J."/>
            <person name="Lapidus A."/>
            <person name="Cheng J.-F."/>
            <person name="Goodwin L."/>
            <person name="Pitluck S."/>
            <person name="Peters L."/>
            <person name="Ovchinnikova G."/>
            <person name="Held B."/>
            <person name="Detter J.C."/>
            <person name="Han C."/>
            <person name="Tapia R."/>
            <person name="Land M."/>
            <person name="Hauser L."/>
            <person name="Kyrpides N."/>
            <person name="Ivanova N."/>
            <person name="Pagani I."/>
            <person name="Sobecky P."/>
            <person name="Martinez R."/>
            <person name="Woyke T."/>
        </authorList>
    </citation>
    <scope>NUCLEOTIDE SEQUENCE [LARGE SCALE GENOMIC DNA]</scope>
    <source>
        <strain evidence="2">ATCC 33071 / DSM 4594 / JCM 1683 / NBRC 105701 / NCIMB 13365 / CIP 78.65</strain>
        <plasmid evidence="2">pRahaq201</plasmid>
    </source>
</reference>
<gene>
    <name evidence="1" type="ordered locus">Rahaq2_4699</name>
</gene>
<dbReference type="HOGENOM" id="CLU_3221086_0_0_6"/>
<dbReference type="Proteomes" id="UP000009010">
    <property type="component" value="Plasmid pRahaq201"/>
</dbReference>
<accession>H2J1H7</accession>
<keyword evidence="1" id="KW-0614">Plasmid</keyword>
<reference evidence="1 2" key="1">
    <citation type="journal article" date="2012" name="J. Bacteriol.">
        <title>Complete Genome Sequence of Rahnella aquatilis CIP 78.65.</title>
        <authorList>
            <person name="Martinez R.J."/>
            <person name="Bruce D."/>
            <person name="Detter C."/>
            <person name="Goodwin L.A."/>
            <person name="Han J."/>
            <person name="Han C.S."/>
            <person name="Held B."/>
            <person name="Land M.L."/>
            <person name="Mikhailova N."/>
            <person name="Nolan M."/>
            <person name="Pennacchio L."/>
            <person name="Pitluck S."/>
            <person name="Tapia R."/>
            <person name="Woyke T."/>
            <person name="Sobecky P.A."/>
        </authorList>
    </citation>
    <scope>NUCLEOTIDE SEQUENCE [LARGE SCALE GENOMIC DNA]</scope>
    <source>
        <strain evidence="2">ATCC 33071 / DSM 4594 / JCM 1683 / NBRC 105701 / NCIMB 13365 / CIP 78.65</strain>
        <plasmid evidence="1">pRahaq201</plasmid>
    </source>
</reference>
<dbReference type="AlphaFoldDB" id="H2J1H7"/>